<dbReference type="GO" id="GO:0016747">
    <property type="term" value="F:acyltransferase activity, transferring groups other than amino-acyl groups"/>
    <property type="evidence" value="ECO:0007669"/>
    <property type="project" value="InterPro"/>
</dbReference>
<protein>
    <submittedName>
        <fullName evidence="4">GNAT family acetyltransferase</fullName>
        <ecNumber evidence="4">2.3.1.-</ecNumber>
    </submittedName>
</protein>
<gene>
    <name evidence="4" type="ORF">F6W70_16965</name>
</gene>
<proteinExistence type="predicted"/>
<reference evidence="4 5" key="1">
    <citation type="submission" date="2019-09" db="EMBL/GenBank/DDBJ databases">
        <title>Whole genome sequencing of Microbacterium maritypicum.</title>
        <authorList>
            <person name="Lenchi N."/>
        </authorList>
    </citation>
    <scope>NUCLEOTIDE SEQUENCE [LARGE SCALE GENOMIC DNA]</scope>
    <source>
        <strain evidence="4 5">DSM 12512</strain>
    </source>
</reference>
<evidence type="ECO:0000313" key="4">
    <source>
        <dbReference type="EMBL" id="KAB1881552.1"/>
    </source>
</evidence>
<name>A0AAD3X237_MICMQ</name>
<dbReference type="InterPro" id="IPR000182">
    <property type="entry name" value="GNAT_dom"/>
</dbReference>
<dbReference type="PROSITE" id="PS51186">
    <property type="entry name" value="GNAT"/>
    <property type="match status" value="1"/>
</dbReference>
<dbReference type="Proteomes" id="UP000436027">
    <property type="component" value="Unassembled WGS sequence"/>
</dbReference>
<dbReference type="EC" id="2.3.1.-" evidence="4"/>
<dbReference type="Gene3D" id="3.40.630.30">
    <property type="match status" value="1"/>
</dbReference>
<dbReference type="PANTHER" id="PTHR43877">
    <property type="entry name" value="AMINOALKYLPHOSPHONATE N-ACETYLTRANSFERASE-RELATED-RELATED"/>
    <property type="match status" value="1"/>
</dbReference>
<evidence type="ECO:0000313" key="5">
    <source>
        <dbReference type="Proteomes" id="UP000436027"/>
    </source>
</evidence>
<evidence type="ECO:0000259" key="3">
    <source>
        <dbReference type="PROSITE" id="PS51186"/>
    </source>
</evidence>
<feature type="domain" description="N-acetyltransferase" evidence="3">
    <location>
        <begin position="1"/>
        <end position="141"/>
    </location>
</feature>
<dbReference type="RefSeq" id="WP_151487401.1">
    <property type="nucleotide sequence ID" value="NZ_BAAAIN010000005.1"/>
</dbReference>
<accession>A0AAD3X237</accession>
<dbReference type="EMBL" id="WAAQ01000003">
    <property type="protein sequence ID" value="KAB1881552.1"/>
    <property type="molecule type" value="Genomic_DNA"/>
</dbReference>
<comment type="caution">
    <text evidence="4">The sequence shown here is derived from an EMBL/GenBank/DDBJ whole genome shotgun (WGS) entry which is preliminary data.</text>
</comment>
<keyword evidence="1 4" id="KW-0808">Transferase</keyword>
<dbReference type="NCBIfam" id="NF002959">
    <property type="entry name" value="PRK03624.1"/>
    <property type="match status" value="1"/>
</dbReference>
<sequence>MRIRPFQPEDTDAVVALWADAGLTRPWNDSRKDIARKLTVQPELFLVAEDETGRILGAVMAGYDGHRGWMNYLATQLDSRGLGVGRELVTHVETRLRDLGCPKVNLQVRAGNAQVVDFYRRLGYEIDDTVDLGKRLIPDLKS</sequence>
<dbReference type="InterPro" id="IPR050832">
    <property type="entry name" value="Bact_Acetyltransf"/>
</dbReference>
<dbReference type="Pfam" id="PF00583">
    <property type="entry name" value="Acetyltransf_1"/>
    <property type="match status" value="1"/>
</dbReference>
<evidence type="ECO:0000256" key="1">
    <source>
        <dbReference type="ARBA" id="ARBA00022679"/>
    </source>
</evidence>
<dbReference type="AlphaFoldDB" id="A0AAD3X237"/>
<evidence type="ECO:0000256" key="2">
    <source>
        <dbReference type="ARBA" id="ARBA00023315"/>
    </source>
</evidence>
<keyword evidence="2 4" id="KW-0012">Acyltransferase</keyword>
<dbReference type="CDD" id="cd04301">
    <property type="entry name" value="NAT_SF"/>
    <property type="match status" value="1"/>
</dbReference>
<dbReference type="SUPFAM" id="SSF55729">
    <property type="entry name" value="Acyl-CoA N-acyltransferases (Nat)"/>
    <property type="match status" value="1"/>
</dbReference>
<dbReference type="InterPro" id="IPR016181">
    <property type="entry name" value="Acyl_CoA_acyltransferase"/>
</dbReference>
<organism evidence="4 5">
    <name type="scientific">Microbacterium maritypicum</name>
    <name type="common">Microbacterium liquefaciens</name>
    <dbReference type="NCBI Taxonomy" id="33918"/>
    <lineage>
        <taxon>Bacteria</taxon>
        <taxon>Bacillati</taxon>
        <taxon>Actinomycetota</taxon>
        <taxon>Actinomycetes</taxon>
        <taxon>Micrococcales</taxon>
        <taxon>Microbacteriaceae</taxon>
        <taxon>Microbacterium</taxon>
    </lineage>
</organism>